<dbReference type="Proteomes" id="UP000070138">
    <property type="component" value="Unassembled WGS sequence"/>
</dbReference>
<dbReference type="Pfam" id="PF19783">
    <property type="entry name" value="DUF6268"/>
    <property type="match status" value="1"/>
</dbReference>
<feature type="domain" description="DUF6268" evidence="2">
    <location>
        <begin position="15"/>
        <end position="189"/>
    </location>
</feature>
<feature type="signal peptide" evidence="1">
    <location>
        <begin position="1"/>
        <end position="17"/>
    </location>
</feature>
<feature type="chain" id="PRO_5007479651" description="DUF6268 domain-containing protein" evidence="1">
    <location>
        <begin position="18"/>
        <end position="307"/>
    </location>
</feature>
<gene>
    <name evidence="3" type="ORF">LS48_12605</name>
</gene>
<reference evidence="4" key="1">
    <citation type="submission" date="2014-10" db="EMBL/GenBank/DDBJ databases">
        <title>Genome sequencing of Vitellibacter sp. D-24.</title>
        <authorList>
            <person name="Thevarajoo S."/>
            <person name="Selvaratnam C."/>
            <person name="Goh K.M."/>
            <person name="Chong C.S."/>
        </authorList>
    </citation>
    <scope>NUCLEOTIDE SEQUENCE [LARGE SCALE GENOMIC DNA]</scope>
    <source>
        <strain evidence="4">D-24</strain>
    </source>
</reference>
<organism evidence="3 4">
    <name type="scientific">Aequorivita aquimaris</name>
    <dbReference type="NCBI Taxonomy" id="1548749"/>
    <lineage>
        <taxon>Bacteria</taxon>
        <taxon>Pseudomonadati</taxon>
        <taxon>Bacteroidota</taxon>
        <taxon>Flavobacteriia</taxon>
        <taxon>Flavobacteriales</taxon>
        <taxon>Flavobacteriaceae</taxon>
        <taxon>Aequorivita</taxon>
    </lineage>
</organism>
<keyword evidence="1" id="KW-0732">Signal</keyword>
<dbReference type="RefSeq" id="WP_062622860.1">
    <property type="nucleotide sequence ID" value="NZ_JRWG01000009.1"/>
</dbReference>
<name>A0A137RFI7_9FLAO</name>
<reference evidence="3 4" key="2">
    <citation type="journal article" date="2016" name="Int. J. Syst. Evol. Microbiol.">
        <title>Vitellibacter aquimaris sp. nov., a marine bacterium isolated from seawater.</title>
        <authorList>
            <person name="Thevarajoo S."/>
            <person name="Selvaratnam C."/>
            <person name="Goh K.M."/>
            <person name="Hong K.W."/>
            <person name="Chan X.Y."/>
            <person name="Chan K.G."/>
            <person name="Chong C.S."/>
        </authorList>
    </citation>
    <scope>NUCLEOTIDE SEQUENCE [LARGE SCALE GENOMIC DNA]</scope>
    <source>
        <strain evidence="3 4">D-24</strain>
    </source>
</reference>
<protein>
    <recommendedName>
        <fullName evidence="2">DUF6268 domain-containing protein</fullName>
    </recommendedName>
</protein>
<accession>A0A137RFI7</accession>
<dbReference type="STRING" id="1548749.LS48_12605"/>
<evidence type="ECO:0000259" key="2">
    <source>
        <dbReference type="Pfam" id="PF19783"/>
    </source>
</evidence>
<dbReference type="OrthoDB" id="1488805at2"/>
<evidence type="ECO:0000313" key="4">
    <source>
        <dbReference type="Proteomes" id="UP000070138"/>
    </source>
</evidence>
<dbReference type="AlphaFoldDB" id="A0A137RFI7"/>
<proteinExistence type="predicted"/>
<keyword evidence="4" id="KW-1185">Reference proteome</keyword>
<evidence type="ECO:0000256" key="1">
    <source>
        <dbReference type="SAM" id="SignalP"/>
    </source>
</evidence>
<evidence type="ECO:0000313" key="3">
    <source>
        <dbReference type="EMBL" id="KXN98247.1"/>
    </source>
</evidence>
<comment type="caution">
    <text evidence="3">The sequence shown here is derived from an EMBL/GenBank/DDBJ whole genome shotgun (WGS) entry which is preliminary data.</text>
</comment>
<dbReference type="InterPro" id="IPR046235">
    <property type="entry name" value="DUF6268"/>
</dbReference>
<sequence length="307" mass="34874">MKKLLFLTFLFSLSVSAQEYVDLLRIGYGQTFNNNFEGTDSSTFVKFFEAGFTFPVVLNENHALITGADFSRNNLQLFPEAEYTSLYSTNLKLGLASTWSEKWSTTIVLLPKIASDYKNISGDDFYFGGFALLKLKRNENLKYRFGVYASQEAFGLFTTPILGWYYLSPNKRFEMDMSLPISADVSYKFGTTTVGMDYFGIGRSYKVHYENLPTLYADLSSLEFAGYLQFNALEESVLLRAKLGYSSNNYEMYAEGEKMDLGVSAFSFGDDRTQLNPSLNGGVFFKLEAIYRFHIQKKSEVEEPVSN</sequence>
<dbReference type="EMBL" id="JRWG01000009">
    <property type="protein sequence ID" value="KXN98247.1"/>
    <property type="molecule type" value="Genomic_DNA"/>
</dbReference>